<dbReference type="Pfam" id="PF00069">
    <property type="entry name" value="Pkinase"/>
    <property type="match status" value="1"/>
</dbReference>
<feature type="non-terminal residue" evidence="5">
    <location>
        <position position="1"/>
    </location>
</feature>
<evidence type="ECO:0000313" key="5">
    <source>
        <dbReference type="EMBL" id="KAJ3994685.1"/>
    </source>
</evidence>
<dbReference type="Proteomes" id="UP001163828">
    <property type="component" value="Unassembled WGS sequence"/>
</dbReference>
<dbReference type="InterPro" id="IPR000719">
    <property type="entry name" value="Prot_kinase_dom"/>
</dbReference>
<evidence type="ECO:0000256" key="3">
    <source>
        <dbReference type="SAM" id="MobiDB-lite"/>
    </source>
</evidence>
<keyword evidence="2" id="KW-0067">ATP-binding</keyword>
<dbReference type="Gene3D" id="1.10.510.10">
    <property type="entry name" value="Transferase(Phosphotransferase) domain 1"/>
    <property type="match status" value="1"/>
</dbReference>
<dbReference type="InterPro" id="IPR011009">
    <property type="entry name" value="Kinase-like_dom_sf"/>
</dbReference>
<dbReference type="PROSITE" id="PS50011">
    <property type="entry name" value="PROTEIN_KINASE_DOM"/>
    <property type="match status" value="1"/>
</dbReference>
<accession>A0ABQ8Q830</accession>
<reference evidence="5" key="1">
    <citation type="submission" date="2022-08" db="EMBL/GenBank/DDBJ databases">
        <authorList>
            <consortium name="DOE Joint Genome Institute"/>
            <person name="Min B."/>
            <person name="Riley R."/>
            <person name="Sierra-Patev S."/>
            <person name="Naranjo-Ortiz M."/>
            <person name="Looney B."/>
            <person name="Konkel Z."/>
            <person name="Slot J.C."/>
            <person name="Sakamoto Y."/>
            <person name="Steenwyk J.L."/>
            <person name="Rokas A."/>
            <person name="Carro J."/>
            <person name="Camarero S."/>
            <person name="Ferreira P."/>
            <person name="Molpeceres G."/>
            <person name="Ruiz-Duenas F.J."/>
            <person name="Serrano A."/>
            <person name="Henrissat B."/>
            <person name="Drula E."/>
            <person name="Hughes K.W."/>
            <person name="Mata J.L."/>
            <person name="Ishikawa N.K."/>
            <person name="Vargas-Isla R."/>
            <person name="Ushijima S."/>
            <person name="Smith C.A."/>
            <person name="Ahrendt S."/>
            <person name="Andreopoulos W."/>
            <person name="He G."/>
            <person name="Labutti K."/>
            <person name="Lipzen A."/>
            <person name="Ng V."/>
            <person name="Sandor L."/>
            <person name="Barry K."/>
            <person name="Martinez A.T."/>
            <person name="Xiao Y."/>
            <person name="Gibbons J.G."/>
            <person name="Terashima K."/>
            <person name="Hibbett D.S."/>
            <person name="Grigoriev I.V."/>
        </authorList>
    </citation>
    <scope>NUCLEOTIDE SEQUENCE</scope>
    <source>
        <strain evidence="5">TFB10827</strain>
    </source>
</reference>
<protein>
    <submittedName>
        <fullName evidence="5">Kinase-like protein</fullName>
    </submittedName>
</protein>
<dbReference type="SUPFAM" id="SSF56112">
    <property type="entry name" value="Protein kinase-like (PK-like)"/>
    <property type="match status" value="1"/>
</dbReference>
<proteinExistence type="predicted"/>
<feature type="non-terminal residue" evidence="5">
    <location>
        <position position="369"/>
    </location>
</feature>
<sequence length="369" mass="40905">LGQGTFSSVWLAEDLSPTSLLLSERKNVKLKSSLSTTSSLMRRLRGGVSGTRPGGASASSAKEKADNSPNLTSRGVIEERERVPGQVLSRQEKMEEEERARERDRTRVSFVREVEVMKHISHPNITPLLSHLTTRTHHVLVLPYLPGGDLLGLVNDENWNNLGENTLRRIFSELCKAVGWLHGVGLVHRDIKLETNIQPALPTPPQPLIKLTDFGLSRFIDPAKPLLTTRCGSEAYAAPELVVSGGYDARETDAWACGVVLYALVARRLPFGEGPGETLGVGKISGEGGDERSFSPMQRRQWLMKIARGEWHWPEVESETDPRLLTNSELRGAGLVHSIGAKRAVGQLLVRDPSRRARVKDLWNDQWVQ</sequence>
<evidence type="ECO:0000256" key="1">
    <source>
        <dbReference type="ARBA" id="ARBA00022741"/>
    </source>
</evidence>
<evidence type="ECO:0000256" key="2">
    <source>
        <dbReference type="ARBA" id="ARBA00022840"/>
    </source>
</evidence>
<gene>
    <name evidence="5" type="ORF">F5050DRAFT_1533075</name>
</gene>
<feature type="domain" description="Protein kinase" evidence="4">
    <location>
        <begin position="1"/>
        <end position="368"/>
    </location>
</feature>
<organism evidence="5 6">
    <name type="scientific">Lentinula boryana</name>
    <dbReference type="NCBI Taxonomy" id="40481"/>
    <lineage>
        <taxon>Eukaryota</taxon>
        <taxon>Fungi</taxon>
        <taxon>Dikarya</taxon>
        <taxon>Basidiomycota</taxon>
        <taxon>Agaricomycotina</taxon>
        <taxon>Agaricomycetes</taxon>
        <taxon>Agaricomycetidae</taxon>
        <taxon>Agaricales</taxon>
        <taxon>Marasmiineae</taxon>
        <taxon>Omphalotaceae</taxon>
        <taxon>Lentinula</taxon>
    </lineage>
</organism>
<evidence type="ECO:0000313" key="6">
    <source>
        <dbReference type="Proteomes" id="UP001163828"/>
    </source>
</evidence>
<comment type="caution">
    <text evidence="5">The sequence shown here is derived from an EMBL/GenBank/DDBJ whole genome shotgun (WGS) entry which is preliminary data.</text>
</comment>
<keyword evidence="1" id="KW-0547">Nucleotide-binding</keyword>
<dbReference type="PANTHER" id="PTHR24346:SF110">
    <property type="entry name" value="NON-SPECIFIC SERINE_THREONINE PROTEIN KINASE"/>
    <property type="match status" value="1"/>
</dbReference>
<feature type="region of interest" description="Disordered" evidence="3">
    <location>
        <begin position="34"/>
        <end position="82"/>
    </location>
</feature>
<dbReference type="EMBL" id="MU790689">
    <property type="protein sequence ID" value="KAJ3994685.1"/>
    <property type="molecule type" value="Genomic_DNA"/>
</dbReference>
<name>A0ABQ8Q830_9AGAR</name>
<dbReference type="PANTHER" id="PTHR24346">
    <property type="entry name" value="MAP/MICROTUBULE AFFINITY-REGULATING KINASE"/>
    <property type="match status" value="1"/>
</dbReference>
<evidence type="ECO:0000259" key="4">
    <source>
        <dbReference type="PROSITE" id="PS50011"/>
    </source>
</evidence>
<keyword evidence="6" id="KW-1185">Reference proteome</keyword>